<feature type="region of interest" description="Disordered" evidence="1">
    <location>
        <begin position="69"/>
        <end position="97"/>
    </location>
</feature>
<dbReference type="OrthoDB" id="99813at2157"/>
<feature type="compositionally biased region" description="Basic and acidic residues" evidence="1">
    <location>
        <begin position="69"/>
        <end position="89"/>
    </location>
</feature>
<protein>
    <submittedName>
        <fullName evidence="2">Uncharacterized protein</fullName>
    </submittedName>
</protein>
<dbReference type="Proteomes" id="UP000010866">
    <property type="component" value="Chromosome"/>
</dbReference>
<sequence length="166" mass="19214">MRFFKKAETKRNLSDSEKAELEQRAYDLGLEVGYHKHSELGWVSERYTALESVAKEADLMELVSENYKKGKETGAKRRERDMKLGLSKKEKNKGKHASDTLYGCYSQERDRIHLRSGFTSFQDSNAHPYSMLQHAEITEMPSITEIPRAVERPQMINGFKQLVPKE</sequence>
<dbReference type="RefSeq" id="WP_015324503.1">
    <property type="nucleotide sequence ID" value="NC_019977.1"/>
</dbReference>
<dbReference type="AlphaFoldDB" id="L0KV88"/>
<reference evidence="3" key="1">
    <citation type="submission" date="2012-02" db="EMBL/GenBank/DDBJ databases">
        <title>Complete sequence of chromosome of Methanomethylovorans hollandica DSM 15978.</title>
        <authorList>
            <person name="Lucas S."/>
            <person name="Copeland A."/>
            <person name="Lapidus A."/>
            <person name="Glavina del Rio T."/>
            <person name="Dalin E."/>
            <person name="Tice H."/>
            <person name="Bruce D."/>
            <person name="Goodwin L."/>
            <person name="Pitluck S."/>
            <person name="Peters L."/>
            <person name="Mikhailova N."/>
            <person name="Held B."/>
            <person name="Kyrpides N."/>
            <person name="Mavromatis K."/>
            <person name="Ivanova N."/>
            <person name="Brettin T."/>
            <person name="Detter J.C."/>
            <person name="Han C."/>
            <person name="Larimer F."/>
            <person name="Land M."/>
            <person name="Hauser L."/>
            <person name="Markowitz V."/>
            <person name="Cheng J.-F."/>
            <person name="Hugenholtz P."/>
            <person name="Woyke T."/>
            <person name="Wu D."/>
            <person name="Spring S."/>
            <person name="Schroeder M."/>
            <person name="Brambilla E."/>
            <person name="Klenk H.-P."/>
            <person name="Eisen J.A."/>
        </authorList>
    </citation>
    <scope>NUCLEOTIDE SEQUENCE [LARGE SCALE GENOMIC DNA]</scope>
    <source>
        <strain evidence="3">DSM 15978 / NBRC 107637 / DMS1</strain>
    </source>
</reference>
<evidence type="ECO:0000256" key="1">
    <source>
        <dbReference type="SAM" id="MobiDB-lite"/>
    </source>
</evidence>
<accession>L0KV88</accession>
<evidence type="ECO:0000313" key="3">
    <source>
        <dbReference type="Proteomes" id="UP000010866"/>
    </source>
</evidence>
<keyword evidence="3" id="KW-1185">Reference proteome</keyword>
<name>L0KV88_METHD</name>
<dbReference type="KEGG" id="mhz:Metho_1102"/>
<dbReference type="HOGENOM" id="CLU_1599049_0_0_2"/>
<organism evidence="2 3">
    <name type="scientific">Methanomethylovorans hollandica (strain DSM 15978 / NBRC 107637 / DMS1)</name>
    <dbReference type="NCBI Taxonomy" id="867904"/>
    <lineage>
        <taxon>Archaea</taxon>
        <taxon>Methanobacteriati</taxon>
        <taxon>Methanobacteriota</taxon>
        <taxon>Stenosarchaea group</taxon>
        <taxon>Methanomicrobia</taxon>
        <taxon>Methanosarcinales</taxon>
        <taxon>Methanosarcinaceae</taxon>
        <taxon>Methanomethylovorans</taxon>
    </lineage>
</organism>
<proteinExistence type="predicted"/>
<dbReference type="EMBL" id="CP003362">
    <property type="protein sequence ID" value="AGB49337.1"/>
    <property type="molecule type" value="Genomic_DNA"/>
</dbReference>
<dbReference type="STRING" id="867904.Metho_1102"/>
<dbReference type="GeneID" id="14406911"/>
<evidence type="ECO:0000313" key="2">
    <source>
        <dbReference type="EMBL" id="AGB49337.1"/>
    </source>
</evidence>
<gene>
    <name evidence="2" type="ordered locus">Metho_1102</name>
</gene>